<evidence type="ECO:0000313" key="1">
    <source>
        <dbReference type="EMBL" id="KRX06521.1"/>
    </source>
</evidence>
<proteinExistence type="predicted"/>
<dbReference type="EMBL" id="LDAU01000096">
    <property type="protein sequence ID" value="KRX06521.1"/>
    <property type="molecule type" value="Genomic_DNA"/>
</dbReference>
<keyword evidence="2" id="KW-1185">Reference proteome</keyword>
<evidence type="ECO:0000313" key="2">
    <source>
        <dbReference type="Proteomes" id="UP000054937"/>
    </source>
</evidence>
<dbReference type="AlphaFoldDB" id="A0A0V0QVW0"/>
<sequence length="101" mass="12234">MTNLQVKIIERDLFKDKYYDYDSDYCHQKNGDIMNFYEEKWLEIKITQKTSLFNFNLYQADNQLYIVKQICIIMQNLVSFQKNAENLFEGILDLEIMAKQQ</sequence>
<protein>
    <submittedName>
        <fullName evidence="1">Uncharacterized protein</fullName>
    </submittedName>
</protein>
<gene>
    <name evidence="1" type="ORF">PPERSA_05134</name>
</gene>
<dbReference type="Proteomes" id="UP000054937">
    <property type="component" value="Unassembled WGS sequence"/>
</dbReference>
<reference evidence="1 2" key="1">
    <citation type="journal article" date="2015" name="Sci. Rep.">
        <title>Genome of the facultative scuticociliatosis pathogen Pseudocohnilembus persalinus provides insight into its virulence through horizontal gene transfer.</title>
        <authorList>
            <person name="Xiong J."/>
            <person name="Wang G."/>
            <person name="Cheng J."/>
            <person name="Tian M."/>
            <person name="Pan X."/>
            <person name="Warren A."/>
            <person name="Jiang C."/>
            <person name="Yuan D."/>
            <person name="Miao W."/>
        </authorList>
    </citation>
    <scope>NUCLEOTIDE SEQUENCE [LARGE SCALE GENOMIC DNA]</scope>
    <source>
        <strain evidence="1">36N120E</strain>
    </source>
</reference>
<accession>A0A0V0QVW0</accession>
<organism evidence="1 2">
    <name type="scientific">Pseudocohnilembus persalinus</name>
    <name type="common">Ciliate</name>
    <dbReference type="NCBI Taxonomy" id="266149"/>
    <lineage>
        <taxon>Eukaryota</taxon>
        <taxon>Sar</taxon>
        <taxon>Alveolata</taxon>
        <taxon>Ciliophora</taxon>
        <taxon>Intramacronucleata</taxon>
        <taxon>Oligohymenophorea</taxon>
        <taxon>Scuticociliatia</taxon>
        <taxon>Philasterida</taxon>
        <taxon>Pseudocohnilembidae</taxon>
        <taxon>Pseudocohnilembus</taxon>
    </lineage>
</organism>
<comment type="caution">
    <text evidence="1">The sequence shown here is derived from an EMBL/GenBank/DDBJ whole genome shotgun (WGS) entry which is preliminary data.</text>
</comment>
<dbReference type="InParanoid" id="A0A0V0QVW0"/>
<name>A0A0V0QVW0_PSEPJ</name>